<evidence type="ECO:0000313" key="3">
    <source>
        <dbReference type="Proteomes" id="UP000236327"/>
    </source>
</evidence>
<feature type="domain" description="ABM" evidence="1">
    <location>
        <begin position="2"/>
        <end position="92"/>
    </location>
</feature>
<proteinExistence type="predicted"/>
<dbReference type="SUPFAM" id="SSF54909">
    <property type="entry name" value="Dimeric alpha+beta barrel"/>
    <property type="match status" value="1"/>
</dbReference>
<dbReference type="EMBL" id="LYMM01000106">
    <property type="protein sequence ID" value="PNU01810.1"/>
    <property type="molecule type" value="Genomic_DNA"/>
</dbReference>
<sequence>MLLEIAEIEVRPGAEDEFAAAMRNSGVAHLAACEGVVSARFGRGVENPSKFTFNVVWTSMEAHQNARTLDAFGKFRACFGDLSVGGAMSHYLMDDAQSGPST</sequence>
<dbReference type="GO" id="GO:0004497">
    <property type="term" value="F:monooxygenase activity"/>
    <property type="evidence" value="ECO:0007669"/>
    <property type="project" value="UniProtKB-KW"/>
</dbReference>
<reference evidence="2 3" key="1">
    <citation type="submission" date="2016-05" db="EMBL/GenBank/DDBJ databases">
        <title>Complete genome sequence of Novosphingobium guangzhouense SA925(T).</title>
        <authorList>
            <person name="Sha S."/>
        </authorList>
    </citation>
    <scope>NUCLEOTIDE SEQUENCE [LARGE SCALE GENOMIC DNA]</scope>
    <source>
        <strain evidence="2 3">SA925</strain>
    </source>
</reference>
<comment type="caution">
    <text evidence="2">The sequence shown here is derived from an EMBL/GenBank/DDBJ whole genome shotgun (WGS) entry which is preliminary data.</text>
</comment>
<dbReference type="Proteomes" id="UP000236327">
    <property type="component" value="Unassembled WGS sequence"/>
</dbReference>
<dbReference type="InterPro" id="IPR011008">
    <property type="entry name" value="Dimeric_a/b-barrel"/>
</dbReference>
<dbReference type="PROSITE" id="PS51725">
    <property type="entry name" value="ABM"/>
    <property type="match status" value="1"/>
</dbReference>
<gene>
    <name evidence="2" type="ORF">A8V01_12195</name>
</gene>
<keyword evidence="3" id="KW-1185">Reference proteome</keyword>
<evidence type="ECO:0000313" key="2">
    <source>
        <dbReference type="EMBL" id="PNU01810.1"/>
    </source>
</evidence>
<evidence type="ECO:0000259" key="1">
    <source>
        <dbReference type="PROSITE" id="PS51725"/>
    </source>
</evidence>
<protein>
    <submittedName>
        <fullName evidence="2">Antibiotic biosynthesis monooxygenase</fullName>
    </submittedName>
</protein>
<dbReference type="Pfam" id="PF03992">
    <property type="entry name" value="ABM"/>
    <property type="match status" value="1"/>
</dbReference>
<dbReference type="Gene3D" id="3.30.70.100">
    <property type="match status" value="1"/>
</dbReference>
<keyword evidence="2" id="KW-0503">Monooxygenase</keyword>
<dbReference type="InterPro" id="IPR007138">
    <property type="entry name" value="ABM_dom"/>
</dbReference>
<dbReference type="RefSeq" id="WP_103099475.1">
    <property type="nucleotide sequence ID" value="NZ_LYMM01000106.1"/>
</dbReference>
<organism evidence="2 3">
    <name type="scientific">Novosphingobium guangzhouense</name>
    <dbReference type="NCBI Taxonomy" id="1850347"/>
    <lineage>
        <taxon>Bacteria</taxon>
        <taxon>Pseudomonadati</taxon>
        <taxon>Pseudomonadota</taxon>
        <taxon>Alphaproteobacteria</taxon>
        <taxon>Sphingomonadales</taxon>
        <taxon>Sphingomonadaceae</taxon>
        <taxon>Novosphingobium</taxon>
    </lineage>
</organism>
<dbReference type="AlphaFoldDB" id="A0A2K2FSR2"/>
<keyword evidence="2" id="KW-0560">Oxidoreductase</keyword>
<accession>A0A2K2FSR2</accession>
<dbReference type="OrthoDB" id="9798157at2"/>
<name>A0A2K2FSR2_9SPHN</name>